<proteinExistence type="predicted"/>
<reference evidence="2 3" key="1">
    <citation type="journal article" date="2018" name="Cell">
        <title>The Chara Genome: Secondary Complexity and Implications for Plant Terrestrialization.</title>
        <authorList>
            <person name="Nishiyama T."/>
            <person name="Sakayama H."/>
            <person name="Vries J.D."/>
            <person name="Buschmann H."/>
            <person name="Saint-Marcoux D."/>
            <person name="Ullrich K.K."/>
            <person name="Haas F.B."/>
            <person name="Vanderstraeten L."/>
            <person name="Becker D."/>
            <person name="Lang D."/>
            <person name="Vosolsobe S."/>
            <person name="Rombauts S."/>
            <person name="Wilhelmsson P.K.I."/>
            <person name="Janitza P."/>
            <person name="Kern R."/>
            <person name="Heyl A."/>
            <person name="Rumpler F."/>
            <person name="Villalobos L.I.A.C."/>
            <person name="Clay J.M."/>
            <person name="Skokan R."/>
            <person name="Toyoda A."/>
            <person name="Suzuki Y."/>
            <person name="Kagoshima H."/>
            <person name="Schijlen E."/>
            <person name="Tajeshwar N."/>
            <person name="Catarino B."/>
            <person name="Hetherington A.J."/>
            <person name="Saltykova A."/>
            <person name="Bonnot C."/>
            <person name="Breuninger H."/>
            <person name="Symeonidi A."/>
            <person name="Radhakrishnan G.V."/>
            <person name="Van Nieuwerburgh F."/>
            <person name="Deforce D."/>
            <person name="Chang C."/>
            <person name="Karol K.G."/>
            <person name="Hedrich R."/>
            <person name="Ulvskov P."/>
            <person name="Glockner G."/>
            <person name="Delwiche C.F."/>
            <person name="Petrasek J."/>
            <person name="Van de Peer Y."/>
            <person name="Friml J."/>
            <person name="Beilby M."/>
            <person name="Dolan L."/>
            <person name="Kohara Y."/>
            <person name="Sugano S."/>
            <person name="Fujiyama A."/>
            <person name="Delaux P.-M."/>
            <person name="Quint M."/>
            <person name="TheiBen G."/>
            <person name="Hagemann M."/>
            <person name="Harholt J."/>
            <person name="Dunand C."/>
            <person name="Zachgo S."/>
            <person name="Langdale J."/>
            <person name="Maumus F."/>
            <person name="Straeten D.V.D."/>
            <person name="Gould S.B."/>
            <person name="Rensing S.A."/>
        </authorList>
    </citation>
    <scope>NUCLEOTIDE SEQUENCE [LARGE SCALE GENOMIC DNA]</scope>
    <source>
        <strain evidence="2 3">S276</strain>
    </source>
</reference>
<dbReference type="EMBL" id="BFEA01000126">
    <property type="protein sequence ID" value="GBG70134.1"/>
    <property type="molecule type" value="Genomic_DNA"/>
</dbReference>
<sequence length="157" mass="17955">MRILADLWNGTDYRFVDSTARRVQRWMVEEGIRDTREPEGGQRPRMDDAERDEIQDVLDEQEGGQGGVGEAGMRDDAIGGPDLPGEEVVITARGVGPAGHAARASRPELDRARREKRKVREEDIDVRDTMREKRARQTTIEEMYDKEKLVEFSDAWL</sequence>
<keyword evidence="3" id="KW-1185">Reference proteome</keyword>
<accession>A0A388KJA7</accession>
<feature type="compositionally biased region" description="Basic and acidic residues" evidence="1">
    <location>
        <begin position="31"/>
        <end position="54"/>
    </location>
</feature>
<dbReference type="Gramene" id="GBG70134">
    <property type="protein sequence ID" value="GBG70134"/>
    <property type="gene ID" value="CBR_g6265"/>
</dbReference>
<dbReference type="Proteomes" id="UP000265515">
    <property type="component" value="Unassembled WGS sequence"/>
</dbReference>
<feature type="compositionally biased region" description="Basic and acidic residues" evidence="1">
    <location>
        <begin position="105"/>
        <end position="132"/>
    </location>
</feature>
<comment type="caution">
    <text evidence="2">The sequence shown here is derived from an EMBL/GenBank/DDBJ whole genome shotgun (WGS) entry which is preliminary data.</text>
</comment>
<name>A0A388KJA7_CHABU</name>
<evidence type="ECO:0000313" key="3">
    <source>
        <dbReference type="Proteomes" id="UP000265515"/>
    </source>
</evidence>
<dbReference type="AlphaFoldDB" id="A0A388KJA7"/>
<organism evidence="2 3">
    <name type="scientific">Chara braunii</name>
    <name type="common">Braun's stonewort</name>
    <dbReference type="NCBI Taxonomy" id="69332"/>
    <lineage>
        <taxon>Eukaryota</taxon>
        <taxon>Viridiplantae</taxon>
        <taxon>Streptophyta</taxon>
        <taxon>Charophyceae</taxon>
        <taxon>Charales</taxon>
        <taxon>Characeae</taxon>
        <taxon>Chara</taxon>
    </lineage>
</organism>
<gene>
    <name evidence="2" type="ORF">CBR_g6265</name>
</gene>
<evidence type="ECO:0000313" key="2">
    <source>
        <dbReference type="EMBL" id="GBG70134.1"/>
    </source>
</evidence>
<protein>
    <submittedName>
        <fullName evidence="2">Uncharacterized protein</fullName>
    </submittedName>
</protein>
<feature type="region of interest" description="Disordered" evidence="1">
    <location>
        <begin position="31"/>
        <end position="136"/>
    </location>
</feature>
<evidence type="ECO:0000256" key="1">
    <source>
        <dbReference type="SAM" id="MobiDB-lite"/>
    </source>
</evidence>